<reference evidence="2" key="1">
    <citation type="submission" date="2022-06" db="EMBL/GenBank/DDBJ databases">
        <authorList>
            <consortium name="SYNGENTA / RWTH Aachen University"/>
        </authorList>
    </citation>
    <scope>NUCLEOTIDE SEQUENCE</scope>
</reference>
<dbReference type="AlphaFoldDB" id="A0AAV0B9Q3"/>
<accession>A0AAV0B9Q3</accession>
<dbReference type="Proteomes" id="UP001153365">
    <property type="component" value="Unassembled WGS sequence"/>
</dbReference>
<keyword evidence="1" id="KW-0812">Transmembrane</keyword>
<protein>
    <submittedName>
        <fullName evidence="2">Uncharacterized protein</fullName>
    </submittedName>
</protein>
<evidence type="ECO:0000313" key="3">
    <source>
        <dbReference type="Proteomes" id="UP001153365"/>
    </source>
</evidence>
<proteinExistence type="predicted"/>
<keyword evidence="3" id="KW-1185">Reference proteome</keyword>
<comment type="caution">
    <text evidence="2">The sequence shown here is derived from an EMBL/GenBank/DDBJ whole genome shotgun (WGS) entry which is preliminary data.</text>
</comment>
<dbReference type="EMBL" id="CALTRL010004356">
    <property type="protein sequence ID" value="CAH7682953.1"/>
    <property type="molecule type" value="Genomic_DNA"/>
</dbReference>
<keyword evidence="1" id="KW-0472">Membrane</keyword>
<keyword evidence="1" id="KW-1133">Transmembrane helix</keyword>
<evidence type="ECO:0000313" key="2">
    <source>
        <dbReference type="EMBL" id="CAH7682953.1"/>
    </source>
</evidence>
<name>A0AAV0B9Q3_PHAPC</name>
<feature type="transmembrane region" description="Helical" evidence="1">
    <location>
        <begin position="90"/>
        <end position="110"/>
    </location>
</feature>
<sequence>MKTLVVGVSNRAIEALVPPTSKLTGQLRREAHIGPLPQFPGESFKNLIALRFAANDRVSIYYLTKQEVPVVLHKRSAKKGKGKEKGKATVTYLLVGLLAFLDPGLSLHFLKKLMRSSPRQPEHQVQGRFFDLFPKSLHKL</sequence>
<organism evidence="2 3">
    <name type="scientific">Phakopsora pachyrhizi</name>
    <name type="common">Asian soybean rust disease fungus</name>
    <dbReference type="NCBI Taxonomy" id="170000"/>
    <lineage>
        <taxon>Eukaryota</taxon>
        <taxon>Fungi</taxon>
        <taxon>Dikarya</taxon>
        <taxon>Basidiomycota</taxon>
        <taxon>Pucciniomycotina</taxon>
        <taxon>Pucciniomycetes</taxon>
        <taxon>Pucciniales</taxon>
        <taxon>Phakopsoraceae</taxon>
        <taxon>Phakopsora</taxon>
    </lineage>
</organism>
<gene>
    <name evidence="2" type="ORF">PPACK8108_LOCUS16138</name>
</gene>
<evidence type="ECO:0000256" key="1">
    <source>
        <dbReference type="SAM" id="Phobius"/>
    </source>
</evidence>